<gene>
    <name evidence="2" type="ORF">JKL49_17640</name>
</gene>
<proteinExistence type="predicted"/>
<name>A0A974P0R4_9CAUL</name>
<sequence length="78" mass="7775">MLAGANGAWADEAVATASATPAPAADTSTAAQIDQFIKSAPTPTLEQDGVDGSPRASARCTARSVSASVRAAIAAFRR</sequence>
<dbReference type="AlphaFoldDB" id="A0A974P0R4"/>
<reference evidence="2" key="1">
    <citation type="submission" date="2021-01" db="EMBL/GenBank/DDBJ databases">
        <title>Genome sequence of Phenylobacterium sp. 20VBR1 isolated from a valley glaceir, Ny-Alesund, Svalbard.</title>
        <authorList>
            <person name="Thomas F.A."/>
            <person name="Krishnan K.P."/>
            <person name="Sinha R.K."/>
        </authorList>
    </citation>
    <scope>NUCLEOTIDE SEQUENCE</scope>
    <source>
        <strain evidence="2">20VBR1</strain>
    </source>
</reference>
<protein>
    <submittedName>
        <fullName evidence="2">Uncharacterized protein</fullName>
    </submittedName>
</protein>
<accession>A0A974P0R4</accession>
<feature type="region of interest" description="Disordered" evidence="1">
    <location>
        <begin position="41"/>
        <end position="61"/>
    </location>
</feature>
<evidence type="ECO:0000313" key="2">
    <source>
        <dbReference type="EMBL" id="QQZ49031.1"/>
    </source>
</evidence>
<organism evidence="2">
    <name type="scientific">Phenylobacterium glaciei</name>
    <dbReference type="NCBI Taxonomy" id="2803784"/>
    <lineage>
        <taxon>Bacteria</taxon>
        <taxon>Pseudomonadati</taxon>
        <taxon>Pseudomonadota</taxon>
        <taxon>Alphaproteobacteria</taxon>
        <taxon>Caulobacterales</taxon>
        <taxon>Caulobacteraceae</taxon>
        <taxon>Phenylobacterium</taxon>
    </lineage>
</organism>
<dbReference type="EMBL" id="CP068570">
    <property type="protein sequence ID" value="QQZ49031.1"/>
    <property type="molecule type" value="Genomic_DNA"/>
</dbReference>
<evidence type="ECO:0000256" key="1">
    <source>
        <dbReference type="SAM" id="MobiDB-lite"/>
    </source>
</evidence>